<keyword evidence="3" id="KW-0560">Oxidoreductase</keyword>
<evidence type="ECO:0000259" key="4">
    <source>
        <dbReference type="Pfam" id="PF01494"/>
    </source>
</evidence>
<evidence type="ECO:0000313" key="5">
    <source>
        <dbReference type="EMBL" id="KAH7210805.1"/>
    </source>
</evidence>
<dbReference type="EMBL" id="JAGMUX010000031">
    <property type="protein sequence ID" value="KAH7210805.1"/>
    <property type="molecule type" value="Genomic_DNA"/>
</dbReference>
<evidence type="ECO:0000313" key="6">
    <source>
        <dbReference type="Proteomes" id="UP000720189"/>
    </source>
</evidence>
<feature type="domain" description="FAD-binding" evidence="4">
    <location>
        <begin position="316"/>
        <end position="375"/>
    </location>
</feature>
<dbReference type="RefSeq" id="XP_046041576.1">
    <property type="nucleotide sequence ID" value="XM_046189041.1"/>
</dbReference>
<dbReference type="SUPFAM" id="SSF51905">
    <property type="entry name" value="FAD/NAD(P)-binding domain"/>
    <property type="match status" value="1"/>
</dbReference>
<dbReference type="InterPro" id="IPR036188">
    <property type="entry name" value="FAD/NAD-bd_sf"/>
</dbReference>
<feature type="domain" description="FAD-binding" evidence="4">
    <location>
        <begin position="8"/>
        <end position="184"/>
    </location>
</feature>
<reference evidence="5" key="1">
    <citation type="journal article" date="2021" name="Nat. Commun.">
        <title>Genetic determinants of endophytism in the Arabidopsis root mycobiome.</title>
        <authorList>
            <person name="Mesny F."/>
            <person name="Miyauchi S."/>
            <person name="Thiergart T."/>
            <person name="Pickel B."/>
            <person name="Atanasova L."/>
            <person name="Karlsson M."/>
            <person name="Huettel B."/>
            <person name="Barry K.W."/>
            <person name="Haridas S."/>
            <person name="Chen C."/>
            <person name="Bauer D."/>
            <person name="Andreopoulos W."/>
            <person name="Pangilinan J."/>
            <person name="LaButti K."/>
            <person name="Riley R."/>
            <person name="Lipzen A."/>
            <person name="Clum A."/>
            <person name="Drula E."/>
            <person name="Henrissat B."/>
            <person name="Kohler A."/>
            <person name="Grigoriev I.V."/>
            <person name="Martin F.M."/>
            <person name="Hacquard S."/>
        </authorList>
    </citation>
    <scope>NUCLEOTIDE SEQUENCE</scope>
    <source>
        <strain evidence="5">MPI-CAGE-AT-0023</strain>
    </source>
</reference>
<evidence type="ECO:0000256" key="1">
    <source>
        <dbReference type="ARBA" id="ARBA00022630"/>
    </source>
</evidence>
<name>A0A9P9JKQ8_FUSRE</name>
<evidence type="ECO:0000256" key="3">
    <source>
        <dbReference type="ARBA" id="ARBA00023002"/>
    </source>
</evidence>
<protein>
    <recommendedName>
        <fullName evidence="4">FAD-binding domain-containing protein</fullName>
    </recommendedName>
</protein>
<accession>A0A9P9JKQ8</accession>
<dbReference type="InterPro" id="IPR050631">
    <property type="entry name" value="PheA/TfdB_FAD_monoxygenase"/>
</dbReference>
<dbReference type="PANTHER" id="PTHR43476">
    <property type="entry name" value="3-(3-HYDROXY-PHENYL)PROPIONATE/3-HYDROXYCINNAMIC ACID HYDROXYLASE"/>
    <property type="match status" value="1"/>
</dbReference>
<dbReference type="Gene3D" id="3.50.50.60">
    <property type="entry name" value="FAD/NAD(P)-binding domain"/>
    <property type="match status" value="2"/>
</dbReference>
<proteinExistence type="predicted"/>
<keyword evidence="2" id="KW-0274">FAD</keyword>
<evidence type="ECO:0000256" key="2">
    <source>
        <dbReference type="ARBA" id="ARBA00022827"/>
    </source>
</evidence>
<keyword evidence="1" id="KW-0285">Flavoprotein</keyword>
<dbReference type="GeneID" id="70218995"/>
<dbReference type="GO" id="GO:0019622">
    <property type="term" value="P:3-(3-hydroxy)phenylpropionate catabolic process"/>
    <property type="evidence" value="ECO:0007669"/>
    <property type="project" value="TreeGrafter"/>
</dbReference>
<organism evidence="5 6">
    <name type="scientific">Fusarium redolens</name>
    <dbReference type="NCBI Taxonomy" id="48865"/>
    <lineage>
        <taxon>Eukaryota</taxon>
        <taxon>Fungi</taxon>
        <taxon>Dikarya</taxon>
        <taxon>Ascomycota</taxon>
        <taxon>Pezizomycotina</taxon>
        <taxon>Sordariomycetes</taxon>
        <taxon>Hypocreomycetidae</taxon>
        <taxon>Hypocreales</taxon>
        <taxon>Nectriaceae</taxon>
        <taxon>Fusarium</taxon>
        <taxon>Fusarium redolens species complex</taxon>
    </lineage>
</organism>
<dbReference type="OrthoDB" id="2096480at2759"/>
<keyword evidence="6" id="KW-1185">Reference proteome</keyword>
<dbReference type="InterPro" id="IPR002938">
    <property type="entry name" value="FAD-bd"/>
</dbReference>
<gene>
    <name evidence="5" type="ORF">BKA55DRAFT_529035</name>
</gene>
<dbReference type="Proteomes" id="UP000720189">
    <property type="component" value="Unassembled WGS sequence"/>
</dbReference>
<comment type="caution">
    <text evidence="5">The sequence shown here is derived from an EMBL/GenBank/DDBJ whole genome shotgun (WGS) entry which is preliminary data.</text>
</comment>
<dbReference type="GO" id="GO:0008688">
    <property type="term" value="F:3-(3-hydroxyphenyl)propionate hydroxylase activity"/>
    <property type="evidence" value="ECO:0007669"/>
    <property type="project" value="TreeGrafter"/>
</dbReference>
<sequence>MTVHVETTQVVICGCGPTGAMLSSFLGKYNIPNIILEKESDITTDPRGIALDDDGIRLLQALGLYDAVFTDIGSYVPGARFISGVHTDLHRKPFLYFNTGSTAGNTAHVGAICHKQPILEKHLRSVISSLSCSTLRSNCTLSSISEDEDWVYATYKDGTGVEKQIRAKFLVGADGKTGYTRKKYLEPKGVFMQWAEQTKYQESWVALNWKINPPTKETHPNFPLWEKGYTSQEVYEAFFPRPFSFLCNPDRPAVCGRFGLQSDRLWRFEFVVQPGEDEDEMAKPGMIRKVVFPYLTHPGSRYGLSKDIEFPEDCIEVLRCRPFRFYARSCNKWALGRVILAGDAAHVFPPFGGQGIASGFRDAVSLSWRLALIYKSNSHIDHEKLLEGWFLERKQQLEMSLASTVRNGDMVNSKNPLMIFLRDWGFWLAQLIPRVRQQLELGPRAPGPVRYQHSDGMGFIPQLGGGVSFSQSFCIRLGVPKAQVKFTDDIIFAPQKKSLFQIVVLLNEPDEVDNAQAQLSGLSSICSHLSPEEATYFVPRNLPGLNTAVTKELEKSGRIFRIASAAEFSNSDLSAGRPEPEGYREKDMWNVVKHKTFVILRADRFVFAACNKRTELEMVARKMAELFHSG</sequence>
<dbReference type="PRINTS" id="PR00420">
    <property type="entry name" value="RNGMNOXGNASE"/>
</dbReference>
<dbReference type="GO" id="GO:0071949">
    <property type="term" value="F:FAD binding"/>
    <property type="evidence" value="ECO:0007669"/>
    <property type="project" value="InterPro"/>
</dbReference>
<dbReference type="Pfam" id="PF01494">
    <property type="entry name" value="FAD_binding_3"/>
    <property type="match status" value="2"/>
</dbReference>
<dbReference type="PANTHER" id="PTHR43476:SF3">
    <property type="entry name" value="FAD-BINDING MONOOXYGENASE"/>
    <property type="match status" value="1"/>
</dbReference>
<dbReference type="AlphaFoldDB" id="A0A9P9JKQ8"/>